<evidence type="ECO:0000256" key="4">
    <source>
        <dbReference type="ARBA" id="ARBA00022692"/>
    </source>
</evidence>
<keyword evidence="10" id="KW-0732">Signal</keyword>
<gene>
    <name evidence="13" type="ORF">FHR23_000814</name>
</gene>
<dbReference type="InterPro" id="IPR039426">
    <property type="entry name" value="TonB-dep_rcpt-like"/>
</dbReference>
<dbReference type="InterPro" id="IPR000531">
    <property type="entry name" value="Beta-barrel_TonB"/>
</dbReference>
<dbReference type="SUPFAM" id="SSF56935">
    <property type="entry name" value="Porins"/>
    <property type="match status" value="1"/>
</dbReference>
<comment type="subcellular location">
    <subcellularLocation>
        <location evidence="1 8">Cell outer membrane</location>
        <topology evidence="1 8">Multi-pass membrane protein</topology>
    </subcellularLocation>
</comment>
<dbReference type="Gene3D" id="2.40.170.20">
    <property type="entry name" value="TonB-dependent receptor, beta-barrel domain"/>
    <property type="match status" value="1"/>
</dbReference>
<dbReference type="EMBL" id="JACIJI010000001">
    <property type="protein sequence ID" value="MBB5717907.1"/>
    <property type="molecule type" value="Genomic_DNA"/>
</dbReference>
<feature type="signal peptide" evidence="10">
    <location>
        <begin position="1"/>
        <end position="23"/>
    </location>
</feature>
<feature type="domain" description="TonB-dependent receptor plug" evidence="12">
    <location>
        <begin position="60"/>
        <end position="179"/>
    </location>
</feature>
<evidence type="ECO:0000259" key="12">
    <source>
        <dbReference type="Pfam" id="PF07715"/>
    </source>
</evidence>
<evidence type="ECO:0000313" key="14">
    <source>
        <dbReference type="Proteomes" id="UP000554342"/>
    </source>
</evidence>
<accession>A0A840YWH8</accession>
<dbReference type="AlphaFoldDB" id="A0A840YWH8"/>
<dbReference type="InterPro" id="IPR037066">
    <property type="entry name" value="Plug_dom_sf"/>
</dbReference>
<keyword evidence="14" id="KW-1185">Reference proteome</keyword>
<evidence type="ECO:0000256" key="1">
    <source>
        <dbReference type="ARBA" id="ARBA00004571"/>
    </source>
</evidence>
<keyword evidence="7 8" id="KW-0998">Cell outer membrane</keyword>
<comment type="similarity">
    <text evidence="8 9">Belongs to the TonB-dependent receptor family.</text>
</comment>
<reference evidence="13 14" key="1">
    <citation type="submission" date="2020-08" db="EMBL/GenBank/DDBJ databases">
        <title>Genomic Encyclopedia of Type Strains, Phase IV (KMG-IV): sequencing the most valuable type-strain genomes for metagenomic binning, comparative biology and taxonomic classification.</title>
        <authorList>
            <person name="Goeker M."/>
        </authorList>
    </citation>
    <scope>NUCLEOTIDE SEQUENCE [LARGE SCALE GENOMIC DNA]</scope>
    <source>
        <strain evidence="13 14">DSM 27203</strain>
    </source>
</reference>
<comment type="caution">
    <text evidence="13">The sequence shown here is derived from an EMBL/GenBank/DDBJ whole genome shotgun (WGS) entry which is preliminary data.</text>
</comment>
<sequence>MRLQPLLLSSVALAVVAAVPAAAQTSSTTAATTSDQNAKDAAGTDIIVTGTRAQGRTRLDSISPVDVLSASALQNQGTTETAAALANVAPSIDFPRPAVTDATDAIRPATLRGMSPDQTLVLINGIRAHPSALLNINGSVGRGAAAVDLNTVPTAALESIEVLRDGASALYGSDAIAGVVNLRLRQARTGGGASVTFGGYDTHVPAPVDPRHVNDGGTTTASLWQNIALPNDGYLDVTGEYMRRNPTSRGDIDPRDKPYIVRSRFGDPDVHQYTGYANLGLPIGTTGWKIVGWGGYQYRRTQSAAFPRNPSNTNNVPAIYPDGFLPLIQTKSRDFSVTGGLKGAIGAWDTSLTASYGKNTIDYATINTLNSTYGANSKTSFYDGAMSYDQFVTNLDFSHDYTLGALSDLTVAFGAEYRRESYAIFAGEPESYNHGPYSDGFTDPDSSLSAGAQGFGGFSPDNEVNAHRDNVSGYLDLEGKFSTLSVGLAGRLEHYSDFGTTANGKLSARWDITPSFALRGGVQTGFRAPSLQQQYFTSIASIIDSGNVILTGTFPSISPVAQALGGKALEPEKSTNYSAGFVFRRGGFNITVDGYWIDLRDGLALSENISSGFSAAVSDLLAPYGVASARFFLNGVKTRTRGVDVVANYKLDTMAVGTFNFTLAGNYNDLKVLSVPETTSTLNPAPTLVSRQRIVSMEDGTPETKVTGTVDWSSGPVGLTLRGTYYGDVNEPGSTAASDLHTGDKFITDIEARFDVAKQFHFGLGVDNLFDVYPDAAPAGYAAGVVAFPFYSPFGFNGRRLYVKAGVNW</sequence>
<keyword evidence="6 8" id="KW-0472">Membrane</keyword>
<protein>
    <submittedName>
        <fullName evidence="13">Iron complex outermembrane receptor protein</fullName>
    </submittedName>
</protein>
<name>A0A840YWH8_9SPHN</name>
<keyword evidence="2 8" id="KW-0813">Transport</keyword>
<keyword evidence="4 8" id="KW-0812">Transmembrane</keyword>
<dbReference type="CDD" id="cd01347">
    <property type="entry name" value="ligand_gated_channel"/>
    <property type="match status" value="1"/>
</dbReference>
<evidence type="ECO:0000259" key="11">
    <source>
        <dbReference type="Pfam" id="PF00593"/>
    </source>
</evidence>
<evidence type="ECO:0000256" key="2">
    <source>
        <dbReference type="ARBA" id="ARBA00022448"/>
    </source>
</evidence>
<keyword evidence="3 8" id="KW-1134">Transmembrane beta strand</keyword>
<feature type="chain" id="PRO_5032740632" evidence="10">
    <location>
        <begin position="24"/>
        <end position="809"/>
    </location>
</feature>
<organism evidence="13 14">
    <name type="scientific">Stakelama sediminis</name>
    <dbReference type="NCBI Taxonomy" id="463200"/>
    <lineage>
        <taxon>Bacteria</taxon>
        <taxon>Pseudomonadati</taxon>
        <taxon>Pseudomonadota</taxon>
        <taxon>Alphaproteobacteria</taxon>
        <taxon>Sphingomonadales</taxon>
        <taxon>Sphingomonadaceae</taxon>
        <taxon>Stakelama</taxon>
    </lineage>
</organism>
<dbReference type="Pfam" id="PF00593">
    <property type="entry name" value="TonB_dep_Rec_b-barrel"/>
    <property type="match status" value="1"/>
</dbReference>
<dbReference type="PANTHER" id="PTHR47234">
    <property type="match status" value="1"/>
</dbReference>
<proteinExistence type="inferred from homology"/>
<keyword evidence="13" id="KW-0675">Receptor</keyword>
<dbReference type="Proteomes" id="UP000554342">
    <property type="component" value="Unassembled WGS sequence"/>
</dbReference>
<evidence type="ECO:0000256" key="10">
    <source>
        <dbReference type="SAM" id="SignalP"/>
    </source>
</evidence>
<evidence type="ECO:0000256" key="8">
    <source>
        <dbReference type="PROSITE-ProRule" id="PRU01360"/>
    </source>
</evidence>
<dbReference type="InterPro" id="IPR012910">
    <property type="entry name" value="Plug_dom"/>
</dbReference>
<evidence type="ECO:0000256" key="7">
    <source>
        <dbReference type="ARBA" id="ARBA00023237"/>
    </source>
</evidence>
<dbReference type="PANTHER" id="PTHR47234:SF3">
    <property type="entry name" value="SECRETIN_TONB SHORT N-TERMINAL DOMAIN-CONTAINING PROTEIN"/>
    <property type="match status" value="1"/>
</dbReference>
<evidence type="ECO:0000256" key="6">
    <source>
        <dbReference type="ARBA" id="ARBA00023136"/>
    </source>
</evidence>
<evidence type="ECO:0000256" key="9">
    <source>
        <dbReference type="RuleBase" id="RU003357"/>
    </source>
</evidence>
<evidence type="ECO:0000256" key="5">
    <source>
        <dbReference type="ARBA" id="ARBA00023077"/>
    </source>
</evidence>
<evidence type="ECO:0000313" key="13">
    <source>
        <dbReference type="EMBL" id="MBB5717907.1"/>
    </source>
</evidence>
<dbReference type="GO" id="GO:0009279">
    <property type="term" value="C:cell outer membrane"/>
    <property type="evidence" value="ECO:0007669"/>
    <property type="project" value="UniProtKB-SubCell"/>
</dbReference>
<dbReference type="RefSeq" id="WP_184001615.1">
    <property type="nucleotide sequence ID" value="NZ_BAABIF010000004.1"/>
</dbReference>
<dbReference type="Gene3D" id="2.170.130.10">
    <property type="entry name" value="TonB-dependent receptor, plug domain"/>
    <property type="match status" value="1"/>
</dbReference>
<feature type="domain" description="TonB-dependent receptor-like beta-barrel" evidence="11">
    <location>
        <begin position="294"/>
        <end position="769"/>
    </location>
</feature>
<dbReference type="PROSITE" id="PS52016">
    <property type="entry name" value="TONB_DEPENDENT_REC_3"/>
    <property type="match status" value="1"/>
</dbReference>
<dbReference type="Pfam" id="PF07715">
    <property type="entry name" value="Plug"/>
    <property type="match status" value="1"/>
</dbReference>
<evidence type="ECO:0000256" key="3">
    <source>
        <dbReference type="ARBA" id="ARBA00022452"/>
    </source>
</evidence>
<keyword evidence="5 9" id="KW-0798">TonB box</keyword>
<dbReference type="InterPro" id="IPR036942">
    <property type="entry name" value="Beta-barrel_TonB_sf"/>
</dbReference>